<feature type="domain" description="Elapor1/2 galactose binding" evidence="3">
    <location>
        <begin position="481"/>
        <end position="574"/>
    </location>
</feature>
<dbReference type="InterPro" id="IPR056610">
    <property type="entry name" value="Elapor1/2_TNFR-like"/>
</dbReference>
<keyword evidence="2" id="KW-0812">Transmembrane</keyword>
<evidence type="ECO:0000313" key="8">
    <source>
        <dbReference type="Proteomes" id="UP000835052"/>
    </source>
</evidence>
<dbReference type="Pfam" id="PF23031">
    <property type="entry name" value="GBD_ELAPOR1"/>
    <property type="match status" value="1"/>
</dbReference>
<dbReference type="InterPro" id="IPR056607">
    <property type="entry name" value="Elapor1/2_MRH"/>
</dbReference>
<sequence length="1000" mass="109572">MVLWLAIALPVVIALQRCSEDDFEFTYTNCDENGERWRVAVPRHAASCENLPPPQKGLNCSFSCQAGHYLDLETQGCRPCNPGSFSLGGGVRFEDFVTLPAGFSIENFDANADLYFSSGGREKENVCEKETGWLVRDGELMYVPSSCVSRLSFSANLVRPGYVEFTYRMPRNNRALSLQVDVRNEQCQSYSDAARSMLARYSKNKGKEEEERNGDWRRRRVDMRTGTNVISWTISNSLGFQSSQEPVHFARVDVNGLAFTRECTACPPGTSSTAAAAECSPCQAGFFAPKGSSKCGVCPQSQYSGPKAERCINRPPCRQSDYYPVREPCTNGSSRVTYKKVLPAVCRDDLPEAASLPAPGPWTPCPKCNPGMAKNSQGLCDFCPLHHFSDGNECKRCPVDTVPNYGLQYILWDVMPPKLTSRCEYISDDVSMSCDIGNAWIPSGSALISAPSLQRGIAFELVLSIDEGFFNPLAPKSMSAVPVAQVTIVFETSCSDPSCVIYFIEDTTVGNAKESFFHFLAAFNGTQSKRVWSHTVTQNTPAKFMVAFLRSQVSSGEDSITDEARIYAINVTNVGHRKAQGGGASECLACPHTQGGETCVPCPPGNYMHPKTQLCIPCPPNTAINASSSRIGEESCVKCGVGLFSKDGVECKTDGKFSIEGNGNTTFHYDFSPWIERNWTLAGVRVFSREGSAYYHQFKVSLFAPTVKCEEEFDGADIVGFLDTSREKVIGTACRLTALPGATRNHSKIALVSPLLLAKSLRAVTQSTDYQGWHLSKELLEYESLDKASLPMDIFLWYEPIASTGVTCPNGIVFVAVARCQPAKKQPEMRLPKGCPDGTCDGCTYAVIIETAQACPVCGASDYQTIKGECVGGKQTIHSIPQKHCVISGKAAESHDEPCSVLTSQQKFLLATLAVSLFSAIATLFLMCRRNRRLEYKYTRLIESRTGELPVAESCGLDEDEEDEMTDRVIFSKGKRSRPPANRGGSERDNAAFISLDNED</sequence>
<dbReference type="AlphaFoldDB" id="A0A8S1H955"/>
<dbReference type="Proteomes" id="UP000835052">
    <property type="component" value="Unassembled WGS sequence"/>
</dbReference>
<dbReference type="Gene3D" id="2.10.50.10">
    <property type="entry name" value="Tumor Necrosis Factor Receptor, subunit A, domain 2"/>
    <property type="match status" value="1"/>
</dbReference>
<comment type="caution">
    <text evidence="7">The sequence shown here is derived from an EMBL/GenBank/DDBJ whole genome shotgun (WGS) entry which is preliminary data.</text>
</comment>
<dbReference type="Pfam" id="PF23091">
    <property type="entry name" value="TNFR_ELAPOR1_6th"/>
    <property type="match status" value="1"/>
</dbReference>
<accession>A0A8S1H955</accession>
<dbReference type="Pfam" id="PF23032">
    <property type="entry name" value="GBD_ELAPOR1-like_3rd"/>
    <property type="match status" value="1"/>
</dbReference>
<keyword evidence="2" id="KW-0472">Membrane</keyword>
<dbReference type="OrthoDB" id="439917at2759"/>
<gene>
    <name evidence="7" type="ORF">CAUJ_LOCUS7260</name>
</gene>
<keyword evidence="8" id="KW-1185">Reference proteome</keyword>
<evidence type="ECO:0000256" key="2">
    <source>
        <dbReference type="SAM" id="Phobius"/>
    </source>
</evidence>
<evidence type="ECO:0000259" key="3">
    <source>
        <dbReference type="Pfam" id="PF23031"/>
    </source>
</evidence>
<feature type="domain" description="Elapor1/2 mannose 6-phosphate receptor homology" evidence="5">
    <location>
        <begin position="664"/>
        <end position="858"/>
    </location>
</feature>
<organism evidence="7 8">
    <name type="scientific">Caenorhabditis auriculariae</name>
    <dbReference type="NCBI Taxonomy" id="2777116"/>
    <lineage>
        <taxon>Eukaryota</taxon>
        <taxon>Metazoa</taxon>
        <taxon>Ecdysozoa</taxon>
        <taxon>Nematoda</taxon>
        <taxon>Chromadorea</taxon>
        <taxon>Rhabditida</taxon>
        <taxon>Rhabditina</taxon>
        <taxon>Rhabditomorpha</taxon>
        <taxon>Rhabditoidea</taxon>
        <taxon>Rhabditidae</taxon>
        <taxon>Peloderinae</taxon>
        <taxon>Caenorhabditis</taxon>
    </lineage>
</organism>
<dbReference type="PANTHER" id="PTHR22727:SF15">
    <property type="entry name" value="MRH DOMAIN-CONTAINING PROTEIN"/>
    <property type="match status" value="1"/>
</dbReference>
<evidence type="ECO:0000313" key="7">
    <source>
        <dbReference type="EMBL" id="CAD6191341.1"/>
    </source>
</evidence>
<evidence type="ECO:0000256" key="1">
    <source>
        <dbReference type="SAM" id="MobiDB-lite"/>
    </source>
</evidence>
<evidence type="ECO:0000259" key="6">
    <source>
        <dbReference type="Pfam" id="PF23091"/>
    </source>
</evidence>
<feature type="domain" description="Elapor1/2 TNF receptor-like" evidence="6">
    <location>
        <begin position="367"/>
        <end position="406"/>
    </location>
</feature>
<feature type="region of interest" description="Disordered" evidence="1">
    <location>
        <begin position="970"/>
        <end position="1000"/>
    </location>
</feature>
<feature type="transmembrane region" description="Helical" evidence="2">
    <location>
        <begin position="908"/>
        <end position="928"/>
    </location>
</feature>
<reference evidence="7" key="1">
    <citation type="submission" date="2020-10" db="EMBL/GenBank/DDBJ databases">
        <authorList>
            <person name="Kikuchi T."/>
        </authorList>
    </citation>
    <scope>NUCLEOTIDE SEQUENCE</scope>
    <source>
        <strain evidence="7">NKZ352</strain>
    </source>
</reference>
<evidence type="ECO:0000259" key="4">
    <source>
        <dbReference type="Pfam" id="PF23032"/>
    </source>
</evidence>
<dbReference type="Pfam" id="PF23087">
    <property type="entry name" value="MRH_ELAPOR1_9th"/>
    <property type="match status" value="1"/>
</dbReference>
<evidence type="ECO:0008006" key="9">
    <source>
        <dbReference type="Google" id="ProtNLM"/>
    </source>
</evidence>
<name>A0A8S1H955_9PELO</name>
<dbReference type="InterPro" id="IPR056608">
    <property type="entry name" value="Elapor1/2_GBD"/>
</dbReference>
<dbReference type="GO" id="GO:0016020">
    <property type="term" value="C:membrane"/>
    <property type="evidence" value="ECO:0007669"/>
    <property type="project" value="TreeGrafter"/>
</dbReference>
<evidence type="ECO:0000259" key="5">
    <source>
        <dbReference type="Pfam" id="PF23087"/>
    </source>
</evidence>
<dbReference type="InterPro" id="IPR056609">
    <property type="entry name" value="Elapor1-like_3rd"/>
</dbReference>
<keyword evidence="2" id="KW-1133">Transmembrane helix</keyword>
<dbReference type="EMBL" id="CAJGYM010000020">
    <property type="protein sequence ID" value="CAD6191341.1"/>
    <property type="molecule type" value="Genomic_DNA"/>
</dbReference>
<protein>
    <recommendedName>
        <fullName evidence="9">Tyrosine-protein kinase ephrin type A/B receptor-like domain-containing protein</fullName>
    </recommendedName>
</protein>
<dbReference type="InterPro" id="IPR009030">
    <property type="entry name" value="Growth_fac_rcpt_cys_sf"/>
</dbReference>
<dbReference type="PANTHER" id="PTHR22727">
    <property type="entry name" value="PROTEIN CBG13728"/>
    <property type="match status" value="1"/>
</dbReference>
<dbReference type="SUPFAM" id="SSF57184">
    <property type="entry name" value="Growth factor receptor domain"/>
    <property type="match status" value="1"/>
</dbReference>
<feature type="domain" description="Elapor1-like galactose binding" evidence="4">
    <location>
        <begin position="90"/>
        <end position="258"/>
    </location>
</feature>
<dbReference type="SMART" id="SM01411">
    <property type="entry name" value="Ephrin_rec_like"/>
    <property type="match status" value="3"/>
</dbReference>
<dbReference type="InterPro" id="IPR039181">
    <property type="entry name" value="Elapor1/2"/>
</dbReference>
<proteinExistence type="predicted"/>